<organism evidence="1">
    <name type="scientific">marine sediment metagenome</name>
    <dbReference type="NCBI Taxonomy" id="412755"/>
    <lineage>
        <taxon>unclassified sequences</taxon>
        <taxon>metagenomes</taxon>
        <taxon>ecological metagenomes</taxon>
    </lineage>
</organism>
<evidence type="ECO:0000313" key="1">
    <source>
        <dbReference type="EMBL" id="KKL50752.1"/>
    </source>
</evidence>
<protein>
    <submittedName>
        <fullName evidence="1">Uncharacterized protein</fullName>
    </submittedName>
</protein>
<proteinExistence type="predicted"/>
<dbReference type="EMBL" id="LAZR01032485">
    <property type="protein sequence ID" value="KKL50752.1"/>
    <property type="molecule type" value="Genomic_DNA"/>
</dbReference>
<dbReference type="AlphaFoldDB" id="A0A0F9FI42"/>
<name>A0A0F9FI42_9ZZZZ</name>
<reference evidence="1" key="1">
    <citation type="journal article" date="2015" name="Nature">
        <title>Complex archaea that bridge the gap between prokaryotes and eukaryotes.</title>
        <authorList>
            <person name="Spang A."/>
            <person name="Saw J.H."/>
            <person name="Jorgensen S.L."/>
            <person name="Zaremba-Niedzwiedzka K."/>
            <person name="Martijn J."/>
            <person name="Lind A.E."/>
            <person name="van Eijk R."/>
            <person name="Schleper C."/>
            <person name="Guy L."/>
            <person name="Ettema T.J."/>
        </authorList>
    </citation>
    <scope>NUCLEOTIDE SEQUENCE</scope>
</reference>
<sequence>MGEQAEYMLSGEDCAGCGEYIGADAGMPCYCSKQCFISAGYPKEDWPDHE</sequence>
<comment type="caution">
    <text evidence="1">The sequence shown here is derived from an EMBL/GenBank/DDBJ whole genome shotgun (WGS) entry which is preliminary data.</text>
</comment>
<feature type="non-terminal residue" evidence="1">
    <location>
        <position position="50"/>
    </location>
</feature>
<accession>A0A0F9FI42</accession>
<gene>
    <name evidence="1" type="ORF">LCGC14_2302380</name>
</gene>